<feature type="region of interest" description="Disordered" evidence="2">
    <location>
        <begin position="13"/>
        <end position="33"/>
    </location>
</feature>
<accession>A0A9P6AYV7</accession>
<dbReference type="PROSITE" id="PS51504">
    <property type="entry name" value="H15"/>
    <property type="match status" value="1"/>
</dbReference>
<evidence type="ECO:0000259" key="3">
    <source>
        <dbReference type="PROSITE" id="PS51504"/>
    </source>
</evidence>
<dbReference type="Proteomes" id="UP000886523">
    <property type="component" value="Unassembled WGS sequence"/>
</dbReference>
<dbReference type="GO" id="GO:0006334">
    <property type="term" value="P:nucleosome assembly"/>
    <property type="evidence" value="ECO:0007669"/>
    <property type="project" value="InterPro"/>
</dbReference>
<organism evidence="4 5">
    <name type="scientific">Hydnum rufescens UP504</name>
    <dbReference type="NCBI Taxonomy" id="1448309"/>
    <lineage>
        <taxon>Eukaryota</taxon>
        <taxon>Fungi</taxon>
        <taxon>Dikarya</taxon>
        <taxon>Basidiomycota</taxon>
        <taxon>Agaricomycotina</taxon>
        <taxon>Agaricomycetes</taxon>
        <taxon>Cantharellales</taxon>
        <taxon>Hydnaceae</taxon>
        <taxon>Hydnum</taxon>
    </lineage>
</organism>
<dbReference type="EMBL" id="MU128959">
    <property type="protein sequence ID" value="KAF9514556.1"/>
    <property type="molecule type" value="Genomic_DNA"/>
</dbReference>
<dbReference type="InterPro" id="IPR036388">
    <property type="entry name" value="WH-like_DNA-bd_sf"/>
</dbReference>
<evidence type="ECO:0000256" key="2">
    <source>
        <dbReference type="SAM" id="MobiDB-lite"/>
    </source>
</evidence>
<sequence length="249" mass="27274">MNPQQYAMVGYVSQAPRNPKGRPPNGPASGGMPSYEEMIVAALHDLNEPDGVQPKVIFDYMSAHWPLIGNFRPSASQALGKAFTRGRLQKVANKYRLNPDWEGGPTSRRTTRRPQNQKVVAPHQPPSGTPAYGWHSPGTLPFPMVYGGPPGSSAVAPNPHQAAPRAVARQDSGDEEELDEDVDIGGTEMDQPPYDHENEVDELEDETHSRPTPLPSLRDSLRKLARLLADTLSEQQWGQTDATSIAIRT</sequence>
<dbReference type="Gene3D" id="1.10.10.10">
    <property type="entry name" value="Winged helix-like DNA-binding domain superfamily/Winged helix DNA-binding domain"/>
    <property type="match status" value="1"/>
</dbReference>
<dbReference type="GO" id="GO:0003677">
    <property type="term" value="F:DNA binding"/>
    <property type="evidence" value="ECO:0007669"/>
    <property type="project" value="InterPro"/>
</dbReference>
<dbReference type="OrthoDB" id="5863171at2759"/>
<keyword evidence="5" id="KW-1185">Reference proteome</keyword>
<protein>
    <recommendedName>
        <fullName evidence="1">Histone H1</fullName>
    </recommendedName>
</protein>
<dbReference type="InterPro" id="IPR036390">
    <property type="entry name" value="WH_DNA-bd_sf"/>
</dbReference>
<proteinExistence type="predicted"/>
<dbReference type="InterPro" id="IPR005818">
    <property type="entry name" value="Histone_H1/H5_H15"/>
</dbReference>
<evidence type="ECO:0000256" key="1">
    <source>
        <dbReference type="ARBA" id="ARBA00020833"/>
    </source>
</evidence>
<comment type="caution">
    <text evidence="4">The sequence shown here is derived from an EMBL/GenBank/DDBJ whole genome shotgun (WGS) entry which is preliminary data.</text>
</comment>
<feature type="compositionally biased region" description="Acidic residues" evidence="2">
    <location>
        <begin position="173"/>
        <end position="183"/>
    </location>
</feature>
<feature type="domain" description="H15" evidence="3">
    <location>
        <begin position="31"/>
        <end position="99"/>
    </location>
</feature>
<feature type="region of interest" description="Disordered" evidence="2">
    <location>
        <begin position="151"/>
        <end position="217"/>
    </location>
</feature>
<reference evidence="4" key="1">
    <citation type="journal article" date="2020" name="Nat. Commun.">
        <title>Large-scale genome sequencing of mycorrhizal fungi provides insights into the early evolution of symbiotic traits.</title>
        <authorList>
            <person name="Miyauchi S."/>
            <person name="Kiss E."/>
            <person name="Kuo A."/>
            <person name="Drula E."/>
            <person name="Kohler A."/>
            <person name="Sanchez-Garcia M."/>
            <person name="Morin E."/>
            <person name="Andreopoulos B."/>
            <person name="Barry K.W."/>
            <person name="Bonito G."/>
            <person name="Buee M."/>
            <person name="Carver A."/>
            <person name="Chen C."/>
            <person name="Cichocki N."/>
            <person name="Clum A."/>
            <person name="Culley D."/>
            <person name="Crous P.W."/>
            <person name="Fauchery L."/>
            <person name="Girlanda M."/>
            <person name="Hayes R.D."/>
            <person name="Keri Z."/>
            <person name="LaButti K."/>
            <person name="Lipzen A."/>
            <person name="Lombard V."/>
            <person name="Magnuson J."/>
            <person name="Maillard F."/>
            <person name="Murat C."/>
            <person name="Nolan M."/>
            <person name="Ohm R.A."/>
            <person name="Pangilinan J."/>
            <person name="Pereira M.F."/>
            <person name="Perotto S."/>
            <person name="Peter M."/>
            <person name="Pfister S."/>
            <person name="Riley R."/>
            <person name="Sitrit Y."/>
            <person name="Stielow J.B."/>
            <person name="Szollosi G."/>
            <person name="Zifcakova L."/>
            <person name="Stursova M."/>
            <person name="Spatafora J.W."/>
            <person name="Tedersoo L."/>
            <person name="Vaario L.M."/>
            <person name="Yamada A."/>
            <person name="Yan M."/>
            <person name="Wang P."/>
            <person name="Xu J."/>
            <person name="Bruns T."/>
            <person name="Baldrian P."/>
            <person name="Vilgalys R."/>
            <person name="Dunand C."/>
            <person name="Henrissat B."/>
            <person name="Grigoriev I.V."/>
            <person name="Hibbett D."/>
            <person name="Nagy L.G."/>
            <person name="Martin F.M."/>
        </authorList>
    </citation>
    <scope>NUCLEOTIDE SEQUENCE</scope>
    <source>
        <strain evidence="4">UP504</strain>
    </source>
</reference>
<name>A0A9P6AYV7_9AGAM</name>
<dbReference type="GO" id="GO:0000786">
    <property type="term" value="C:nucleosome"/>
    <property type="evidence" value="ECO:0007669"/>
    <property type="project" value="InterPro"/>
</dbReference>
<dbReference type="AlphaFoldDB" id="A0A9P6AYV7"/>
<feature type="region of interest" description="Disordered" evidence="2">
    <location>
        <begin position="97"/>
        <end position="135"/>
    </location>
</feature>
<gene>
    <name evidence="4" type="ORF">BS47DRAFT_1342858</name>
</gene>
<evidence type="ECO:0000313" key="4">
    <source>
        <dbReference type="EMBL" id="KAF9514556.1"/>
    </source>
</evidence>
<dbReference type="Pfam" id="PF00538">
    <property type="entry name" value="Linker_histone"/>
    <property type="match status" value="1"/>
</dbReference>
<dbReference type="SUPFAM" id="SSF46785">
    <property type="entry name" value="Winged helix' DNA-binding domain"/>
    <property type="match status" value="1"/>
</dbReference>
<dbReference type="SMART" id="SM00526">
    <property type="entry name" value="H15"/>
    <property type="match status" value="1"/>
</dbReference>
<evidence type="ECO:0000313" key="5">
    <source>
        <dbReference type="Proteomes" id="UP000886523"/>
    </source>
</evidence>